<feature type="region of interest" description="Disordered" evidence="2">
    <location>
        <begin position="1127"/>
        <end position="1149"/>
    </location>
</feature>
<dbReference type="PROSITE" id="PS50021">
    <property type="entry name" value="CH"/>
    <property type="match status" value="1"/>
</dbReference>
<feature type="region of interest" description="Disordered" evidence="2">
    <location>
        <begin position="1038"/>
        <end position="1114"/>
    </location>
</feature>
<gene>
    <name evidence="5 6" type="primary">LOC110987173</name>
</gene>
<evidence type="ECO:0000259" key="3">
    <source>
        <dbReference type="PROSITE" id="PS50021"/>
    </source>
</evidence>
<feature type="region of interest" description="Disordered" evidence="2">
    <location>
        <begin position="450"/>
        <end position="535"/>
    </location>
</feature>
<evidence type="ECO:0000313" key="6">
    <source>
        <dbReference type="RefSeq" id="XP_022105484.1"/>
    </source>
</evidence>
<feature type="region of interest" description="Disordered" evidence="2">
    <location>
        <begin position="1390"/>
        <end position="1482"/>
    </location>
</feature>
<dbReference type="Gene3D" id="1.10.418.10">
    <property type="entry name" value="Calponin-like domain"/>
    <property type="match status" value="2"/>
</dbReference>
<evidence type="ECO:0000256" key="1">
    <source>
        <dbReference type="SAM" id="Coils"/>
    </source>
</evidence>
<feature type="compositionally biased region" description="Polar residues" evidence="2">
    <location>
        <begin position="1102"/>
        <end position="1114"/>
    </location>
</feature>
<feature type="region of interest" description="Disordered" evidence="2">
    <location>
        <begin position="978"/>
        <end position="999"/>
    </location>
</feature>
<dbReference type="SUPFAM" id="SSF47576">
    <property type="entry name" value="Calponin-homology domain, CH-domain"/>
    <property type="match status" value="1"/>
</dbReference>
<dbReference type="GeneID" id="110987173"/>
<protein>
    <submittedName>
        <fullName evidence="5 6">Uncharacterized protein LOC110987173 isoform X1</fullName>
    </submittedName>
</protein>
<keyword evidence="1" id="KW-0175">Coiled coil</keyword>
<keyword evidence="4" id="KW-1185">Reference proteome</keyword>
<evidence type="ECO:0000313" key="5">
    <source>
        <dbReference type="RefSeq" id="XP_022105396.1"/>
    </source>
</evidence>
<feature type="region of interest" description="Disordered" evidence="2">
    <location>
        <begin position="887"/>
        <end position="952"/>
    </location>
</feature>
<name>A0A8B7ZPQ4_ACAPL</name>
<evidence type="ECO:0000256" key="2">
    <source>
        <dbReference type="SAM" id="MobiDB-lite"/>
    </source>
</evidence>
<feature type="coiled-coil region" evidence="1">
    <location>
        <begin position="703"/>
        <end position="845"/>
    </location>
</feature>
<dbReference type="Pfam" id="PF00307">
    <property type="entry name" value="CH"/>
    <property type="match status" value="1"/>
</dbReference>
<feature type="compositionally biased region" description="Low complexity" evidence="2">
    <location>
        <begin position="915"/>
        <end position="925"/>
    </location>
</feature>
<feature type="compositionally biased region" description="Basic and acidic residues" evidence="2">
    <location>
        <begin position="484"/>
        <end position="494"/>
    </location>
</feature>
<feature type="region of interest" description="Disordered" evidence="2">
    <location>
        <begin position="1220"/>
        <end position="1368"/>
    </location>
</feature>
<feature type="compositionally biased region" description="Polar residues" evidence="2">
    <location>
        <begin position="926"/>
        <end position="938"/>
    </location>
</feature>
<feature type="compositionally biased region" description="Polar residues" evidence="2">
    <location>
        <begin position="345"/>
        <end position="368"/>
    </location>
</feature>
<feature type="compositionally biased region" description="Basic and acidic residues" evidence="2">
    <location>
        <begin position="1320"/>
        <end position="1356"/>
    </location>
</feature>
<proteinExistence type="predicted"/>
<dbReference type="Proteomes" id="UP000694845">
    <property type="component" value="Unplaced"/>
</dbReference>
<feature type="compositionally biased region" description="Polar residues" evidence="2">
    <location>
        <begin position="1466"/>
        <end position="1482"/>
    </location>
</feature>
<dbReference type="RefSeq" id="XP_022105396.1">
    <property type="nucleotide sequence ID" value="XM_022249704.1"/>
</dbReference>
<evidence type="ECO:0000313" key="4">
    <source>
        <dbReference type="Proteomes" id="UP000694845"/>
    </source>
</evidence>
<feature type="compositionally biased region" description="Basic and acidic residues" evidence="2">
    <location>
        <begin position="450"/>
        <end position="467"/>
    </location>
</feature>
<feature type="coiled-coil region" evidence="1">
    <location>
        <begin position="580"/>
        <end position="642"/>
    </location>
</feature>
<organism evidence="4 5">
    <name type="scientific">Acanthaster planci</name>
    <name type="common">Crown-of-thorns starfish</name>
    <dbReference type="NCBI Taxonomy" id="133434"/>
    <lineage>
        <taxon>Eukaryota</taxon>
        <taxon>Metazoa</taxon>
        <taxon>Echinodermata</taxon>
        <taxon>Eleutherozoa</taxon>
        <taxon>Asterozoa</taxon>
        <taxon>Asteroidea</taxon>
        <taxon>Valvatacea</taxon>
        <taxon>Valvatida</taxon>
        <taxon>Acanthasteridae</taxon>
        <taxon>Acanthaster</taxon>
    </lineage>
</organism>
<feature type="compositionally biased region" description="Basic and acidic residues" evidence="2">
    <location>
        <begin position="1242"/>
        <end position="1261"/>
    </location>
</feature>
<dbReference type="KEGG" id="aplc:110987173"/>
<feature type="compositionally biased region" description="Polar residues" evidence="2">
    <location>
        <begin position="497"/>
        <end position="512"/>
    </location>
</feature>
<feature type="compositionally biased region" description="Basic and acidic residues" evidence="2">
    <location>
        <begin position="394"/>
        <end position="404"/>
    </location>
</feature>
<feature type="compositionally biased region" description="Low complexity" evidence="2">
    <location>
        <begin position="1262"/>
        <end position="1283"/>
    </location>
</feature>
<dbReference type="OrthoDB" id="6156915at2759"/>
<accession>A0A8B7ZPQ4</accession>
<reference evidence="5 6" key="1">
    <citation type="submission" date="2025-04" db="UniProtKB">
        <authorList>
            <consortium name="RefSeq"/>
        </authorList>
    </citation>
    <scope>IDENTIFICATION</scope>
</reference>
<feature type="compositionally biased region" description="Basic and acidic residues" evidence="2">
    <location>
        <begin position="1301"/>
        <end position="1310"/>
    </location>
</feature>
<feature type="compositionally biased region" description="Polar residues" evidence="2">
    <location>
        <begin position="1039"/>
        <end position="1065"/>
    </location>
</feature>
<dbReference type="SMART" id="SM00033">
    <property type="entry name" value="CH"/>
    <property type="match status" value="2"/>
</dbReference>
<feature type="compositionally biased region" description="Polar residues" evidence="2">
    <location>
        <begin position="471"/>
        <end position="483"/>
    </location>
</feature>
<feature type="region of interest" description="Disordered" evidence="2">
    <location>
        <begin position="327"/>
        <end position="407"/>
    </location>
</feature>
<feature type="domain" description="Calponin-homology (CH)" evidence="3">
    <location>
        <begin position="4"/>
        <end position="110"/>
    </location>
</feature>
<feature type="compositionally biased region" description="Polar residues" evidence="2">
    <location>
        <begin position="1284"/>
        <end position="1296"/>
    </location>
</feature>
<dbReference type="RefSeq" id="XP_022105484.1">
    <property type="nucleotide sequence ID" value="XM_022249792.1"/>
</dbReference>
<dbReference type="InterPro" id="IPR001715">
    <property type="entry name" value="CH_dom"/>
</dbReference>
<sequence>MAFSSVLQMYLGWANSLLCEQGILIDGLHQLRSGTIFCNLIELLTGSKLLPADQDALSETDDSVALDNVQVALDFLTGIGVKMAVSAEGVVCGELKSILDVMWSIILHCTVHSPERAAYQRTVRIGRKLLLQWCGEELAVSIDTSQSMAAVFSGNNLLSDLLSLHCSFENIQDARDKYLVNLTNGILAAEDHFGISKTLLGPADVVNGTADEHSLMIYISLLKRKVSLLVSSSLSSDEDEFIKISPHKPIARALTQTRTFRFTRKKLLPRKQRMGSTKKRNRIDRVASCPFCVEPWTRVSQGVVLESPSTSVLSAANSVYSGRSSLTNLSHHSTPQPPHHRYSLDYSTFSNRTPSFDTSLTRGTNQDVTPEKSDSGISMTADPPASLPSGPSSRLKELRDHTPDSQKMAGAAYGATLDRTDQSKQIRGISRITAATSLRRHRAMYVERQHEHLASHERDSQVREKVGSVHRSASSGLLFQNASRCEEQRKEDVISKGSRQAVTEESSGSNNETKMKEGPNDGSRNPLKRGDELVQTPDDELLNLLDTIGEESQHLRLELTETQLREAILKTQLEEGLVGSTKEERVISKLVQELEMLREENRRLFRESANAKNGNAVDRKTMEKLNATIRKLQMEVEHQSSENFNLRMKSKVGSDLSSLDTRPESDIFSLESGAKEKVDKVSQSDYSSELKETPELCDLKRDLARAESQKEFLQARLKEMEEKMVQKLDQTTDDLKVSRLENLRLEKECKLLRMSSETSRLEVETVVGRCRRLEEYLSQAQKRNARLTQQLEEDALEVSSQGRYNQSLASVAKLKEENALMREKVELAEEERELLKKELAHYRQNKTTLDEVLRAWDIQTSSKFQSFLDDFRLRISEQREHQEAKIAKDLARKGQSVENNGKEFVRTETQVGNDVSRSSRSVSSVENSEQGSEGQETLSSVSRESSRDSDLQETKLLTEENLAAVANRQAAVDDKYLQFSPRRSDTETEVDSEMDSQATENAFSDLPNEHMVAAGGITKTKLSDGIRRPSLGDLIVAKAQNSPDDNDTRGQGTESYHSESMSVDPNNEKAGSVSEGEGKNSGATSTGREASRGMTTDLPRSHLSSKTRFSAVNSSLESLKGITKKAKLNPARETTQNGDSEVTVLQPKRRDEDRLTVPLKSQDDKDTVLKAGGDNVKDLEYAHTHSKIANEPTNSDPQNLPEIQPSFTIHERVGPVRGRFSRWRRMQNRPQPDFDGSYLDGSRLRSDLPKGSLEPKLDMRNRSSSLGSLLNSSSGWKESSKQSVQFEGSETATNSFESEEEFARLPERRNIAQGGTIGKGRVDAGSEKPPELGKGNCMDETKILANGHRAEGDGSDAKPQFASPQRLGNMRSKFGIKLEKELLGSSRSFSNSLANEPVAASSIKGTADLKLANGNRPSEILPTSQVASIKPGTMHSSAGDGDEQSNSSDIMTNANEGNTETENDKSVSASNSTSPDVSKMSPASYNRYYKHKMMAEKDQEYANSIIDKYLNIQMQ</sequence>
<dbReference type="InterPro" id="IPR036872">
    <property type="entry name" value="CH_dom_sf"/>
</dbReference>